<proteinExistence type="inferred from homology"/>
<name>A0A9P6EFJ5_9AGAR</name>
<keyword evidence="6" id="KW-1185">Reference proteome</keyword>
<dbReference type="NCBIfam" id="TIGR00152">
    <property type="entry name" value="dephospho-CoA kinase"/>
    <property type="match status" value="1"/>
</dbReference>
<keyword evidence="2" id="KW-0547">Nucleotide-binding</keyword>
<evidence type="ECO:0000256" key="1">
    <source>
        <dbReference type="ARBA" id="ARBA00009018"/>
    </source>
</evidence>
<comment type="similarity">
    <text evidence="1">Belongs to the CoaE family.</text>
</comment>
<dbReference type="GO" id="GO:0004140">
    <property type="term" value="F:dephospho-CoA kinase activity"/>
    <property type="evidence" value="ECO:0007669"/>
    <property type="project" value="InterPro"/>
</dbReference>
<dbReference type="PANTHER" id="PTHR10695">
    <property type="entry name" value="DEPHOSPHO-COA KINASE-RELATED"/>
    <property type="match status" value="1"/>
</dbReference>
<dbReference type="GO" id="GO:0015937">
    <property type="term" value="P:coenzyme A biosynthetic process"/>
    <property type="evidence" value="ECO:0007669"/>
    <property type="project" value="InterPro"/>
</dbReference>
<feature type="transmembrane region" description="Helical" evidence="4">
    <location>
        <begin position="201"/>
        <end position="223"/>
    </location>
</feature>
<keyword evidence="4" id="KW-1133">Transmembrane helix</keyword>
<dbReference type="SUPFAM" id="SSF52540">
    <property type="entry name" value="P-loop containing nucleoside triphosphate hydrolases"/>
    <property type="match status" value="1"/>
</dbReference>
<evidence type="ECO:0000313" key="6">
    <source>
        <dbReference type="Proteomes" id="UP000807306"/>
    </source>
</evidence>
<accession>A0A9P6EFJ5</accession>
<dbReference type="Gene3D" id="3.40.50.300">
    <property type="entry name" value="P-loop containing nucleotide triphosphate hydrolases"/>
    <property type="match status" value="1"/>
</dbReference>
<dbReference type="InterPro" id="IPR001977">
    <property type="entry name" value="Depp_CoAkinase"/>
</dbReference>
<dbReference type="OrthoDB" id="247245at2759"/>
<reference evidence="5" key="1">
    <citation type="submission" date="2020-11" db="EMBL/GenBank/DDBJ databases">
        <authorList>
            <consortium name="DOE Joint Genome Institute"/>
            <person name="Ahrendt S."/>
            <person name="Riley R."/>
            <person name="Andreopoulos W."/>
            <person name="Labutti K."/>
            <person name="Pangilinan J."/>
            <person name="Ruiz-Duenas F.J."/>
            <person name="Barrasa J.M."/>
            <person name="Sanchez-Garcia M."/>
            <person name="Camarero S."/>
            <person name="Miyauchi S."/>
            <person name="Serrano A."/>
            <person name="Linde D."/>
            <person name="Babiker R."/>
            <person name="Drula E."/>
            <person name="Ayuso-Fernandez I."/>
            <person name="Pacheco R."/>
            <person name="Padilla G."/>
            <person name="Ferreira P."/>
            <person name="Barriuso J."/>
            <person name="Kellner H."/>
            <person name="Castanera R."/>
            <person name="Alfaro M."/>
            <person name="Ramirez L."/>
            <person name="Pisabarro A.G."/>
            <person name="Kuo A."/>
            <person name="Tritt A."/>
            <person name="Lipzen A."/>
            <person name="He G."/>
            <person name="Yan M."/>
            <person name="Ng V."/>
            <person name="Cullen D."/>
            <person name="Martin F."/>
            <person name="Rosso M.-N."/>
            <person name="Henrissat B."/>
            <person name="Hibbett D."/>
            <person name="Martinez A.T."/>
            <person name="Grigoriev I.V."/>
        </authorList>
    </citation>
    <scope>NUCLEOTIDE SEQUENCE</scope>
    <source>
        <strain evidence="5">CBS 506.95</strain>
    </source>
</reference>
<evidence type="ECO:0000313" key="5">
    <source>
        <dbReference type="EMBL" id="KAF9528157.1"/>
    </source>
</evidence>
<dbReference type="GO" id="GO:0005737">
    <property type="term" value="C:cytoplasm"/>
    <property type="evidence" value="ECO:0007669"/>
    <property type="project" value="UniProtKB-ARBA"/>
</dbReference>
<gene>
    <name evidence="5" type="ORF">CPB83DRAFT_792121</name>
</gene>
<dbReference type="InterPro" id="IPR027417">
    <property type="entry name" value="P-loop_NTPase"/>
</dbReference>
<comment type="caution">
    <text evidence="5">The sequence shown here is derived from an EMBL/GenBank/DDBJ whole genome shotgun (WGS) entry which is preliminary data.</text>
</comment>
<dbReference type="PANTHER" id="PTHR10695:SF46">
    <property type="entry name" value="BIFUNCTIONAL COENZYME A SYNTHASE-RELATED"/>
    <property type="match status" value="1"/>
</dbReference>
<evidence type="ECO:0000256" key="4">
    <source>
        <dbReference type="SAM" id="Phobius"/>
    </source>
</evidence>
<dbReference type="FunFam" id="3.40.50.300:FF:000485">
    <property type="entry name" value="Dephospho-CoA kinase CAB5"/>
    <property type="match status" value="1"/>
</dbReference>
<keyword evidence="4" id="KW-0472">Membrane</keyword>
<dbReference type="Proteomes" id="UP000807306">
    <property type="component" value="Unassembled WGS sequence"/>
</dbReference>
<dbReference type="CDD" id="cd02022">
    <property type="entry name" value="DPCK"/>
    <property type="match status" value="1"/>
</dbReference>
<evidence type="ECO:0000256" key="3">
    <source>
        <dbReference type="ARBA" id="ARBA00022840"/>
    </source>
</evidence>
<keyword evidence="3" id="KW-0067">ATP-binding</keyword>
<dbReference type="EMBL" id="MU157855">
    <property type="protein sequence ID" value="KAF9528157.1"/>
    <property type="molecule type" value="Genomic_DNA"/>
</dbReference>
<dbReference type="GO" id="GO:0005524">
    <property type="term" value="F:ATP binding"/>
    <property type="evidence" value="ECO:0007669"/>
    <property type="project" value="UniProtKB-KW"/>
</dbReference>
<sequence length="238" mass="27057">MLVIGLTGGIATGKSTVSSLLKKSDIPIIDADLIARQVVLPGTPALAAIIRTFGEEVLFKDGFLDRKKLGSIIFDDEVKRKQLNAIVHPAVRRRMFWKTLSYWIRGYKYCVLDVPLLIEGGLNQWVGQVVVVYCSEEIQLRRLMARDMSSENAALSRLRSQMPIAEKIAYADIVLDNSGPESELRARVQELITTFDKQVGWSWRISWLLPPIALLSATWWLFWRSLKGKRRNSNKKKD</sequence>
<keyword evidence="4" id="KW-0812">Transmembrane</keyword>
<dbReference type="PROSITE" id="PS51219">
    <property type="entry name" value="DPCK"/>
    <property type="match status" value="1"/>
</dbReference>
<organism evidence="5 6">
    <name type="scientific">Crepidotus variabilis</name>
    <dbReference type="NCBI Taxonomy" id="179855"/>
    <lineage>
        <taxon>Eukaryota</taxon>
        <taxon>Fungi</taxon>
        <taxon>Dikarya</taxon>
        <taxon>Basidiomycota</taxon>
        <taxon>Agaricomycotina</taxon>
        <taxon>Agaricomycetes</taxon>
        <taxon>Agaricomycetidae</taxon>
        <taxon>Agaricales</taxon>
        <taxon>Agaricineae</taxon>
        <taxon>Crepidotaceae</taxon>
        <taxon>Crepidotus</taxon>
    </lineage>
</organism>
<protein>
    <submittedName>
        <fullName evidence="5">CoaE-domain-containing protein</fullName>
    </submittedName>
</protein>
<evidence type="ECO:0000256" key="2">
    <source>
        <dbReference type="ARBA" id="ARBA00022741"/>
    </source>
</evidence>
<dbReference type="HAMAP" id="MF_00376">
    <property type="entry name" value="Dephospho_CoA_kinase"/>
    <property type="match status" value="1"/>
</dbReference>
<dbReference type="AlphaFoldDB" id="A0A9P6EFJ5"/>
<dbReference type="Pfam" id="PF01121">
    <property type="entry name" value="CoaE"/>
    <property type="match status" value="1"/>
</dbReference>